<feature type="region of interest" description="Disordered" evidence="4">
    <location>
        <begin position="153"/>
        <end position="224"/>
    </location>
</feature>
<feature type="DNA-binding region" description="HMG box" evidence="3">
    <location>
        <begin position="26"/>
        <end position="94"/>
    </location>
</feature>
<dbReference type="InParanoid" id="D8M2P3"/>
<keyword evidence="1 3" id="KW-0238">DNA-binding</keyword>
<dbReference type="OrthoDB" id="1919336at2759"/>
<dbReference type="SUPFAM" id="SSF47095">
    <property type="entry name" value="HMG-box"/>
    <property type="match status" value="2"/>
</dbReference>
<evidence type="ECO:0000256" key="4">
    <source>
        <dbReference type="SAM" id="MobiDB-lite"/>
    </source>
</evidence>
<keyword evidence="2 3" id="KW-0539">Nucleus</keyword>
<evidence type="ECO:0000313" key="7">
    <source>
        <dbReference type="Proteomes" id="UP000008312"/>
    </source>
</evidence>
<feature type="compositionally biased region" description="Basic and acidic residues" evidence="4">
    <location>
        <begin position="157"/>
        <end position="196"/>
    </location>
</feature>
<dbReference type="Pfam" id="PF00505">
    <property type="entry name" value="HMG_box"/>
    <property type="match status" value="2"/>
</dbReference>
<dbReference type="GO" id="GO:0003677">
    <property type="term" value="F:DNA binding"/>
    <property type="evidence" value="ECO:0007669"/>
    <property type="project" value="UniProtKB-UniRule"/>
</dbReference>
<feature type="DNA-binding region" description="HMG box" evidence="3">
    <location>
        <begin position="109"/>
        <end position="177"/>
    </location>
</feature>
<keyword evidence="7" id="KW-1185">Reference proteome</keyword>
<gene>
    <name evidence="6" type="ORF">GSBLH_T00002719001</name>
</gene>
<feature type="compositionally biased region" description="Acidic residues" evidence="4">
    <location>
        <begin position="204"/>
        <end position="224"/>
    </location>
</feature>
<dbReference type="Gene3D" id="1.10.30.10">
    <property type="entry name" value="High mobility group box domain"/>
    <property type="match status" value="2"/>
</dbReference>
<feature type="region of interest" description="Disordered" evidence="4">
    <location>
        <begin position="1"/>
        <end position="35"/>
    </location>
</feature>
<evidence type="ECO:0000256" key="1">
    <source>
        <dbReference type="ARBA" id="ARBA00023125"/>
    </source>
</evidence>
<dbReference type="AlphaFoldDB" id="D8M2P3"/>
<proteinExistence type="predicted"/>
<sequence>MSPKNKEPKTKENTKRGKKEVDPDKPKKPLSGYMRYCNEQREQVKKENPELKLTEISKVLGEKWKELSEEEKKPYQDAYEADKEKYDLQMEEYKKTHPTGKKNADPNKPKRPLSSYIIFSNDKREEVKRKNPDMSNKEITTLLGKMWKELPEEEKQEYEKQHAEEKKAYEEKMGEYRREHPELKEKTPKKQKETKSTMKKVSSEEEAVDSNEEESENIFENESD</sequence>
<feature type="compositionally biased region" description="Basic and acidic residues" evidence="4">
    <location>
        <begin position="1"/>
        <end position="27"/>
    </location>
</feature>
<feature type="domain" description="HMG box" evidence="5">
    <location>
        <begin position="26"/>
        <end position="94"/>
    </location>
</feature>
<dbReference type="SMART" id="SM00398">
    <property type="entry name" value="HMG"/>
    <property type="match status" value="2"/>
</dbReference>
<organism evidence="6">
    <name type="scientific">Blastocystis hominis</name>
    <dbReference type="NCBI Taxonomy" id="12968"/>
    <lineage>
        <taxon>Eukaryota</taxon>
        <taxon>Sar</taxon>
        <taxon>Stramenopiles</taxon>
        <taxon>Bigyra</taxon>
        <taxon>Opalozoa</taxon>
        <taxon>Opalinata</taxon>
        <taxon>Blastocystidae</taxon>
        <taxon>Blastocystis</taxon>
    </lineage>
</organism>
<dbReference type="OMA" id="DPAYENQ"/>
<protein>
    <recommendedName>
        <fullName evidence="5">HMG box domain-containing protein</fullName>
    </recommendedName>
</protein>
<dbReference type="Proteomes" id="UP000008312">
    <property type="component" value="Unassembled WGS sequence"/>
</dbReference>
<dbReference type="PROSITE" id="PS50118">
    <property type="entry name" value="HMG_BOX_2"/>
    <property type="match status" value="2"/>
</dbReference>
<evidence type="ECO:0000313" key="6">
    <source>
        <dbReference type="EMBL" id="CBK22616.2"/>
    </source>
</evidence>
<dbReference type="InterPro" id="IPR050342">
    <property type="entry name" value="HMGB"/>
</dbReference>
<dbReference type="EMBL" id="FN668650">
    <property type="protein sequence ID" value="CBK22616.2"/>
    <property type="molecule type" value="Genomic_DNA"/>
</dbReference>
<evidence type="ECO:0000256" key="3">
    <source>
        <dbReference type="PROSITE-ProRule" id="PRU00267"/>
    </source>
</evidence>
<dbReference type="GeneID" id="24919862"/>
<name>D8M2P3_BLAHO</name>
<reference evidence="6" key="1">
    <citation type="submission" date="2010-02" db="EMBL/GenBank/DDBJ databases">
        <title>Sequencing and annotation of the Blastocystis hominis genome.</title>
        <authorList>
            <person name="Wincker P."/>
        </authorList>
    </citation>
    <scope>NUCLEOTIDE SEQUENCE</scope>
    <source>
        <strain evidence="6">Singapore isolate B</strain>
    </source>
</reference>
<dbReference type="InterPro" id="IPR009071">
    <property type="entry name" value="HMG_box_dom"/>
</dbReference>
<feature type="domain" description="HMG box" evidence="5">
    <location>
        <begin position="109"/>
        <end position="177"/>
    </location>
</feature>
<dbReference type="RefSeq" id="XP_012896664.1">
    <property type="nucleotide sequence ID" value="XM_013041210.1"/>
</dbReference>
<dbReference type="PANTHER" id="PTHR48112">
    <property type="entry name" value="HIGH MOBILITY GROUP PROTEIN DSP1"/>
    <property type="match status" value="1"/>
</dbReference>
<dbReference type="FunFam" id="1.10.30.10:FF:000016">
    <property type="entry name" value="FACT complex subunit SSRP1"/>
    <property type="match status" value="1"/>
</dbReference>
<dbReference type="PANTHER" id="PTHR48112:SF22">
    <property type="entry name" value="MITOCHONDRIAL TRANSCRIPTION FACTOR A, ISOFORM B"/>
    <property type="match status" value="1"/>
</dbReference>
<feature type="region of interest" description="Disordered" evidence="4">
    <location>
        <begin position="91"/>
        <end position="138"/>
    </location>
</feature>
<dbReference type="PRINTS" id="PR00886">
    <property type="entry name" value="HIGHMOBLTY12"/>
</dbReference>
<evidence type="ECO:0000256" key="2">
    <source>
        <dbReference type="ARBA" id="ARBA00023242"/>
    </source>
</evidence>
<dbReference type="InterPro" id="IPR036910">
    <property type="entry name" value="HMG_box_dom_sf"/>
</dbReference>
<evidence type="ECO:0000259" key="5">
    <source>
        <dbReference type="PROSITE" id="PS50118"/>
    </source>
</evidence>
<feature type="compositionally biased region" description="Basic and acidic residues" evidence="4">
    <location>
        <begin position="121"/>
        <end position="136"/>
    </location>
</feature>
<accession>D8M2P3</accession>
<dbReference type="GO" id="GO:0005634">
    <property type="term" value="C:nucleus"/>
    <property type="evidence" value="ECO:0007669"/>
    <property type="project" value="UniProtKB-UniRule"/>
</dbReference>